<feature type="compositionally biased region" description="Basic and acidic residues" evidence="1">
    <location>
        <begin position="354"/>
        <end position="364"/>
    </location>
</feature>
<keyword evidence="2" id="KW-0472">Membrane</keyword>
<dbReference type="InterPro" id="IPR052953">
    <property type="entry name" value="Ser-rich/MCO-related"/>
</dbReference>
<evidence type="ECO:0008006" key="5">
    <source>
        <dbReference type="Google" id="ProtNLM"/>
    </source>
</evidence>
<name>A0A6A6QG70_9PEZI</name>
<evidence type="ECO:0000313" key="4">
    <source>
        <dbReference type="Proteomes" id="UP000799750"/>
    </source>
</evidence>
<proteinExistence type="predicted"/>
<feature type="compositionally biased region" description="Basic and acidic residues" evidence="1">
    <location>
        <begin position="334"/>
        <end position="346"/>
    </location>
</feature>
<dbReference type="Proteomes" id="UP000799750">
    <property type="component" value="Unassembled WGS sequence"/>
</dbReference>
<accession>A0A6A6QG70</accession>
<dbReference type="OrthoDB" id="2331100at2759"/>
<evidence type="ECO:0000313" key="3">
    <source>
        <dbReference type="EMBL" id="KAF2491181.1"/>
    </source>
</evidence>
<protein>
    <recommendedName>
        <fullName evidence="5">Mid2 domain-containing protein</fullName>
    </recommendedName>
</protein>
<dbReference type="PANTHER" id="PTHR34883">
    <property type="entry name" value="SERINE-RICH PROTEIN, PUTATIVE-RELATED-RELATED"/>
    <property type="match status" value="1"/>
</dbReference>
<reference evidence="3" key="1">
    <citation type="journal article" date="2020" name="Stud. Mycol.">
        <title>101 Dothideomycetes genomes: a test case for predicting lifestyles and emergence of pathogens.</title>
        <authorList>
            <person name="Haridas S."/>
            <person name="Albert R."/>
            <person name="Binder M."/>
            <person name="Bloem J."/>
            <person name="Labutti K."/>
            <person name="Salamov A."/>
            <person name="Andreopoulos B."/>
            <person name="Baker S."/>
            <person name="Barry K."/>
            <person name="Bills G."/>
            <person name="Bluhm B."/>
            <person name="Cannon C."/>
            <person name="Castanera R."/>
            <person name="Culley D."/>
            <person name="Daum C."/>
            <person name="Ezra D."/>
            <person name="Gonzalez J."/>
            <person name="Henrissat B."/>
            <person name="Kuo A."/>
            <person name="Liang C."/>
            <person name="Lipzen A."/>
            <person name="Lutzoni F."/>
            <person name="Magnuson J."/>
            <person name="Mondo S."/>
            <person name="Nolan M."/>
            <person name="Ohm R."/>
            <person name="Pangilinan J."/>
            <person name="Park H.-J."/>
            <person name="Ramirez L."/>
            <person name="Alfaro M."/>
            <person name="Sun H."/>
            <person name="Tritt A."/>
            <person name="Yoshinaga Y."/>
            <person name="Zwiers L.-H."/>
            <person name="Turgeon B."/>
            <person name="Goodwin S."/>
            <person name="Spatafora J."/>
            <person name="Crous P."/>
            <person name="Grigoriev I."/>
        </authorList>
    </citation>
    <scope>NUCLEOTIDE SEQUENCE</scope>
    <source>
        <strain evidence="3">CBS 269.34</strain>
    </source>
</reference>
<sequence>MPSSSKPIGGYYSQLPYTPPPSTSTQTKPSDKPAPPAPPAPSAPPPPTSPTSSPPPQTVSKQDTAAPPPSTTSSNPKASATSISNPSSPPTSTSSALITNTIWIQPPGYSFLPGALTAPIPSILHFALPPFPHAANHSIAQSSSSNPCTPYSNGTAMGFWSGIPVENDYVTTGEDPAPVWQLRLVTADPVYFFDAGDGGDDGAWKCWKYGRVGVVNPVGGVDGGEIEALRSIAMGLSTMGHDGMPTGVPRGGEWVSMAQTTTTGAPTPETRVVATGTGTGNATGNASGTAKGGKGMSSLTVGGIVFGGLSLVGVLVLGWCLLKKRRDRRRLRVGHERNSSSLEFRDMAPASGPEMERLRSNERR</sequence>
<dbReference type="PANTHER" id="PTHR34883:SF8">
    <property type="entry name" value="EXTRACELLULAR SERINE-RICH PROTEIN (AFU_ORTHOLOGUE AFUA_6G00670)"/>
    <property type="match status" value="1"/>
</dbReference>
<gene>
    <name evidence="3" type="ORF">BU16DRAFT_566094</name>
</gene>
<feature type="compositionally biased region" description="Pro residues" evidence="1">
    <location>
        <begin position="32"/>
        <end position="57"/>
    </location>
</feature>
<keyword evidence="2" id="KW-0812">Transmembrane</keyword>
<organism evidence="3 4">
    <name type="scientific">Lophium mytilinum</name>
    <dbReference type="NCBI Taxonomy" id="390894"/>
    <lineage>
        <taxon>Eukaryota</taxon>
        <taxon>Fungi</taxon>
        <taxon>Dikarya</taxon>
        <taxon>Ascomycota</taxon>
        <taxon>Pezizomycotina</taxon>
        <taxon>Dothideomycetes</taxon>
        <taxon>Pleosporomycetidae</taxon>
        <taxon>Mytilinidiales</taxon>
        <taxon>Mytilinidiaceae</taxon>
        <taxon>Lophium</taxon>
    </lineage>
</organism>
<keyword evidence="4" id="KW-1185">Reference proteome</keyword>
<feature type="region of interest" description="Disordered" evidence="1">
    <location>
        <begin position="1"/>
        <end position="94"/>
    </location>
</feature>
<evidence type="ECO:0000256" key="2">
    <source>
        <dbReference type="SAM" id="Phobius"/>
    </source>
</evidence>
<keyword evidence="2" id="KW-1133">Transmembrane helix</keyword>
<dbReference type="EMBL" id="MU004196">
    <property type="protein sequence ID" value="KAF2491181.1"/>
    <property type="molecule type" value="Genomic_DNA"/>
</dbReference>
<feature type="region of interest" description="Disordered" evidence="1">
    <location>
        <begin position="334"/>
        <end position="364"/>
    </location>
</feature>
<evidence type="ECO:0000256" key="1">
    <source>
        <dbReference type="SAM" id="MobiDB-lite"/>
    </source>
</evidence>
<dbReference type="AlphaFoldDB" id="A0A6A6QG70"/>
<feature type="transmembrane region" description="Helical" evidence="2">
    <location>
        <begin position="299"/>
        <end position="322"/>
    </location>
</feature>
<feature type="compositionally biased region" description="Low complexity" evidence="1">
    <location>
        <begin position="71"/>
        <end position="94"/>
    </location>
</feature>